<dbReference type="InterPro" id="IPR010730">
    <property type="entry name" value="HET"/>
</dbReference>
<feature type="domain" description="Heterokaryon incompatibility" evidence="2">
    <location>
        <begin position="78"/>
        <end position="120"/>
    </location>
</feature>
<evidence type="ECO:0000259" key="2">
    <source>
        <dbReference type="Pfam" id="PF06985"/>
    </source>
</evidence>
<proteinExistence type="predicted"/>
<feature type="compositionally biased region" description="Basic and acidic residues" evidence="1">
    <location>
        <begin position="192"/>
        <end position="210"/>
    </location>
</feature>
<feature type="region of interest" description="Disordered" evidence="1">
    <location>
        <begin position="191"/>
        <end position="221"/>
    </location>
</feature>
<dbReference type="Pfam" id="PF06985">
    <property type="entry name" value="HET"/>
    <property type="match status" value="1"/>
</dbReference>
<evidence type="ECO:0000313" key="3">
    <source>
        <dbReference type="EMBL" id="KAJ2906408.1"/>
    </source>
</evidence>
<dbReference type="EMBL" id="JAKWBI020000014">
    <property type="protein sequence ID" value="KAJ2906408.1"/>
    <property type="molecule type" value="Genomic_DNA"/>
</dbReference>
<comment type="caution">
    <text evidence="3">The sequence shown here is derived from an EMBL/GenBank/DDBJ whole genome shotgun (WGS) entry which is preliminary data.</text>
</comment>
<sequence length="452" mass="50349">MKLLGLGQLLPERGGALRNMSSSMHPGEHTGEIRFRVPSCLPRSTIVSAARRWKKLSIRKSRLTKANVESWEDDGVPVQSLSRNFRDAIEVARRLGFRFLWVDALCIITQGDAADWHEEAPPRCARSTDALRWWSRQLRRKIATRGFCMNAQHSRLPSSGDSGACSQPVLLLQHGPVRQRTRGANVEAVAHPQERAARQQRMDSAREGHGSSHPPLHGLRDDMGMRTVLRVRAGVGLEKRSRASGTNRGAKQTLSKKMWQDFRRGDAEVTNPGSSLHVHPPQPLLAWFNCIQEYSWRELTYAGDKLPAVAGLAGGIGARLGQYLAVGEGSSLTIEASFTAFVRESKEIDPSLAAFLNYNFFSVDTKEDYYHAGGGGGQRHLFFRIAQTGSWKLGIVSGYGHWFSRQLTTDSAAFRRVGMATISISHSSTGDPSFGERQYNFTRWERRAVKIV</sequence>
<keyword evidence="4" id="KW-1185">Reference proteome</keyword>
<dbReference type="Proteomes" id="UP001201980">
    <property type="component" value="Unassembled WGS sequence"/>
</dbReference>
<dbReference type="AlphaFoldDB" id="A0AAD5RYZ6"/>
<evidence type="ECO:0000256" key="1">
    <source>
        <dbReference type="SAM" id="MobiDB-lite"/>
    </source>
</evidence>
<organism evidence="3 4">
    <name type="scientific">Zalerion maritima</name>
    <dbReference type="NCBI Taxonomy" id="339359"/>
    <lineage>
        <taxon>Eukaryota</taxon>
        <taxon>Fungi</taxon>
        <taxon>Dikarya</taxon>
        <taxon>Ascomycota</taxon>
        <taxon>Pezizomycotina</taxon>
        <taxon>Sordariomycetes</taxon>
        <taxon>Lulworthiomycetidae</taxon>
        <taxon>Lulworthiales</taxon>
        <taxon>Lulworthiaceae</taxon>
        <taxon>Zalerion</taxon>
    </lineage>
</organism>
<dbReference type="PANTHER" id="PTHR33112:SF16">
    <property type="entry name" value="HETEROKARYON INCOMPATIBILITY DOMAIN-CONTAINING PROTEIN"/>
    <property type="match status" value="1"/>
</dbReference>
<evidence type="ECO:0000313" key="4">
    <source>
        <dbReference type="Proteomes" id="UP001201980"/>
    </source>
</evidence>
<reference evidence="3" key="1">
    <citation type="submission" date="2022-07" db="EMBL/GenBank/DDBJ databases">
        <title>Draft genome sequence of Zalerion maritima ATCC 34329, a (micro)plastics degrading marine fungus.</title>
        <authorList>
            <person name="Paco A."/>
            <person name="Goncalves M.F.M."/>
            <person name="Rocha-Santos T.A.P."/>
            <person name="Alves A."/>
        </authorList>
    </citation>
    <scope>NUCLEOTIDE SEQUENCE</scope>
    <source>
        <strain evidence="3">ATCC 34329</strain>
    </source>
</reference>
<protein>
    <recommendedName>
        <fullName evidence="2">Heterokaryon incompatibility domain-containing protein</fullName>
    </recommendedName>
</protein>
<dbReference type="PANTHER" id="PTHR33112">
    <property type="entry name" value="DOMAIN PROTEIN, PUTATIVE-RELATED"/>
    <property type="match status" value="1"/>
</dbReference>
<name>A0AAD5RYZ6_9PEZI</name>
<accession>A0AAD5RYZ6</accession>
<gene>
    <name evidence="3" type="ORF">MKZ38_001768</name>
</gene>